<dbReference type="AlphaFoldDB" id="A0A0R2NSP3"/>
<dbReference type="InterPro" id="IPR008978">
    <property type="entry name" value="HSP20-like_chaperone"/>
</dbReference>
<dbReference type="PANTHER" id="PTHR11527">
    <property type="entry name" value="HEAT-SHOCK PROTEIN 20 FAMILY MEMBER"/>
    <property type="match status" value="1"/>
</dbReference>
<evidence type="ECO:0000256" key="2">
    <source>
        <dbReference type="RuleBase" id="RU003616"/>
    </source>
</evidence>
<protein>
    <submittedName>
        <fullName evidence="4">Small heat shock protein</fullName>
    </submittedName>
</protein>
<dbReference type="Pfam" id="PF00011">
    <property type="entry name" value="HSP20"/>
    <property type="match status" value="1"/>
</dbReference>
<accession>A0A0R2NSP3</accession>
<dbReference type="Proteomes" id="UP000050920">
    <property type="component" value="Unassembled WGS sequence"/>
</dbReference>
<dbReference type="Gene3D" id="2.60.40.790">
    <property type="match status" value="1"/>
</dbReference>
<name>A0A0R2NSP3_9LACO</name>
<evidence type="ECO:0000259" key="3">
    <source>
        <dbReference type="PROSITE" id="PS01031"/>
    </source>
</evidence>
<comment type="caution">
    <text evidence="4">The sequence shown here is derived from an EMBL/GenBank/DDBJ whole genome shotgun (WGS) entry which is preliminary data.</text>
</comment>
<dbReference type="RefSeq" id="WP_024624457.1">
    <property type="nucleotide sequence ID" value="NZ_AYGX02000079.1"/>
</dbReference>
<dbReference type="EMBL" id="AYGX02000079">
    <property type="protein sequence ID" value="KRO27440.1"/>
    <property type="molecule type" value="Genomic_DNA"/>
</dbReference>
<reference evidence="4 5" key="1">
    <citation type="journal article" date="2015" name="Genome Announc.">
        <title>Expanding the biotechnology potential of lactobacilli through comparative genomics of 213 strains and associated genera.</title>
        <authorList>
            <person name="Sun Z."/>
            <person name="Harris H.M."/>
            <person name="McCann A."/>
            <person name="Guo C."/>
            <person name="Argimon S."/>
            <person name="Zhang W."/>
            <person name="Yang X."/>
            <person name="Jeffery I.B."/>
            <person name="Cooney J.C."/>
            <person name="Kagawa T.F."/>
            <person name="Liu W."/>
            <person name="Song Y."/>
            <person name="Salvetti E."/>
            <person name="Wrobel A."/>
            <person name="Rasinkangas P."/>
            <person name="Parkhill J."/>
            <person name="Rea M.C."/>
            <person name="O'Sullivan O."/>
            <person name="Ritari J."/>
            <person name="Douillard F.P."/>
            <person name="Paul Ross R."/>
            <person name="Yang R."/>
            <person name="Briner A.E."/>
            <person name="Felis G.E."/>
            <person name="de Vos W.M."/>
            <person name="Barrangou R."/>
            <person name="Klaenhammer T.R."/>
            <person name="Caufield P.W."/>
            <person name="Cui Y."/>
            <person name="Zhang H."/>
            <person name="O'Toole P.W."/>
        </authorList>
    </citation>
    <scope>NUCLEOTIDE SEQUENCE [LARGE SCALE GENOMIC DNA]</scope>
    <source>
        <strain evidence="4 5">DSM 21115</strain>
    </source>
</reference>
<sequence>MRQQLFSHLDDLLLPAKLLKRAGDDARTALNAHLVMKTDVVEHDDDYTVTAELPGYDKDALTVKYADHVLTIRAKQAADTTDRDDDGRVLHRERFADDLTRRFYFKNVLKDQIQAHYDAGLLTVTLPKKVTDETSKIEIQ</sequence>
<organism evidence="4 5">
    <name type="scientific">Lactiplantibacillus fabifermentans DSM 21115</name>
    <dbReference type="NCBI Taxonomy" id="1413187"/>
    <lineage>
        <taxon>Bacteria</taxon>
        <taxon>Bacillati</taxon>
        <taxon>Bacillota</taxon>
        <taxon>Bacilli</taxon>
        <taxon>Lactobacillales</taxon>
        <taxon>Lactobacillaceae</taxon>
        <taxon>Lactiplantibacillus</taxon>
    </lineage>
</organism>
<evidence type="ECO:0000313" key="5">
    <source>
        <dbReference type="Proteomes" id="UP000050920"/>
    </source>
</evidence>
<dbReference type="CDD" id="cd06471">
    <property type="entry name" value="ACD_LpsHSP_like"/>
    <property type="match status" value="1"/>
</dbReference>
<dbReference type="SUPFAM" id="SSF49764">
    <property type="entry name" value="HSP20-like chaperones"/>
    <property type="match status" value="1"/>
</dbReference>
<dbReference type="PROSITE" id="PS01031">
    <property type="entry name" value="SHSP"/>
    <property type="match status" value="1"/>
</dbReference>
<proteinExistence type="inferred from homology"/>
<dbReference type="InterPro" id="IPR031107">
    <property type="entry name" value="Small_HSP"/>
</dbReference>
<evidence type="ECO:0000256" key="1">
    <source>
        <dbReference type="PROSITE-ProRule" id="PRU00285"/>
    </source>
</evidence>
<gene>
    <name evidence="4" type="ORF">DY78_GL003187</name>
</gene>
<evidence type="ECO:0000313" key="4">
    <source>
        <dbReference type="EMBL" id="KRO27440.1"/>
    </source>
</evidence>
<keyword evidence="5" id="KW-1185">Reference proteome</keyword>
<dbReference type="InterPro" id="IPR002068">
    <property type="entry name" value="A-crystallin/Hsp20_dom"/>
</dbReference>
<feature type="domain" description="SHSP" evidence="3">
    <location>
        <begin position="29"/>
        <end position="140"/>
    </location>
</feature>
<keyword evidence="4" id="KW-0346">Stress response</keyword>
<comment type="similarity">
    <text evidence="1 2">Belongs to the small heat shock protein (HSP20) family.</text>
</comment>